<proteinExistence type="predicted"/>
<keyword evidence="10" id="KW-0472">Membrane</keyword>
<accession>A0AAV2H295</accession>
<keyword evidence="5" id="KW-0802">TPR repeat</keyword>
<protein>
    <recommendedName>
        <fullName evidence="7">Regulator of microtubule dynamics protein 1</fullName>
    </recommendedName>
    <alternativeName>
        <fullName evidence="8">Protein FAM82B</fullName>
    </alternativeName>
</protein>
<keyword evidence="10" id="KW-0812">Transmembrane</keyword>
<keyword evidence="6" id="KW-0206">Cytoskeleton</keyword>
<dbReference type="SUPFAM" id="SSF48452">
    <property type="entry name" value="TPR-like"/>
    <property type="match status" value="1"/>
</dbReference>
<comment type="caution">
    <text evidence="11">The sequence shown here is derived from an EMBL/GenBank/DDBJ whole genome shotgun (WGS) entry which is preliminary data.</text>
</comment>
<keyword evidence="9" id="KW-0175">Coiled coil</keyword>
<evidence type="ECO:0000256" key="2">
    <source>
        <dbReference type="ARBA" id="ARBA00011375"/>
    </source>
</evidence>
<feature type="transmembrane region" description="Helical" evidence="10">
    <location>
        <begin position="6"/>
        <end position="29"/>
    </location>
</feature>
<evidence type="ECO:0000256" key="3">
    <source>
        <dbReference type="ARBA" id="ARBA00022490"/>
    </source>
</evidence>
<evidence type="ECO:0000256" key="7">
    <source>
        <dbReference type="ARBA" id="ARBA00039966"/>
    </source>
</evidence>
<evidence type="ECO:0000256" key="5">
    <source>
        <dbReference type="ARBA" id="ARBA00022803"/>
    </source>
</evidence>
<dbReference type="Gene3D" id="1.25.40.10">
    <property type="entry name" value="Tetratricopeptide repeat domain"/>
    <property type="match status" value="1"/>
</dbReference>
<dbReference type="InterPro" id="IPR011990">
    <property type="entry name" value="TPR-like_helical_dom_sf"/>
</dbReference>
<comment type="subcellular location">
    <subcellularLocation>
        <location evidence="1">Cytoplasm</location>
        <location evidence="1">Cytoskeleton</location>
    </subcellularLocation>
</comment>
<dbReference type="PANTHER" id="PTHR16056">
    <property type="entry name" value="REGULATOR OF MICROTUBULE DYNAMICS PROTEIN"/>
    <property type="match status" value="1"/>
</dbReference>
<comment type="subunit">
    <text evidence="2">Interacts with microtubules.</text>
</comment>
<organism evidence="11 12">
    <name type="scientific">Lymnaea stagnalis</name>
    <name type="common">Great pond snail</name>
    <name type="synonym">Helix stagnalis</name>
    <dbReference type="NCBI Taxonomy" id="6523"/>
    <lineage>
        <taxon>Eukaryota</taxon>
        <taxon>Metazoa</taxon>
        <taxon>Spiralia</taxon>
        <taxon>Lophotrochozoa</taxon>
        <taxon>Mollusca</taxon>
        <taxon>Gastropoda</taxon>
        <taxon>Heterobranchia</taxon>
        <taxon>Euthyneura</taxon>
        <taxon>Panpulmonata</taxon>
        <taxon>Hygrophila</taxon>
        <taxon>Lymnaeoidea</taxon>
        <taxon>Lymnaeidae</taxon>
        <taxon>Lymnaea</taxon>
    </lineage>
</organism>
<keyword evidence="4" id="KW-0677">Repeat</keyword>
<evidence type="ECO:0000256" key="1">
    <source>
        <dbReference type="ARBA" id="ARBA00004245"/>
    </source>
</evidence>
<dbReference type="Proteomes" id="UP001497497">
    <property type="component" value="Unassembled WGS sequence"/>
</dbReference>
<dbReference type="AlphaFoldDB" id="A0AAV2H295"/>
<evidence type="ECO:0000313" key="12">
    <source>
        <dbReference type="Proteomes" id="UP001497497"/>
    </source>
</evidence>
<dbReference type="GO" id="GO:0005876">
    <property type="term" value="C:spindle microtubule"/>
    <property type="evidence" value="ECO:0007669"/>
    <property type="project" value="TreeGrafter"/>
</dbReference>
<dbReference type="InterPro" id="IPR049039">
    <property type="entry name" value="RMD1-3_a_helical_rpt"/>
</dbReference>
<name>A0AAV2H295_LYMST</name>
<dbReference type="Pfam" id="PF21033">
    <property type="entry name" value="RMD1-3"/>
    <property type="match status" value="1"/>
</dbReference>
<evidence type="ECO:0000256" key="10">
    <source>
        <dbReference type="SAM" id="Phobius"/>
    </source>
</evidence>
<keyword evidence="12" id="KW-1185">Reference proteome</keyword>
<feature type="coiled-coil region" evidence="9">
    <location>
        <begin position="38"/>
        <end position="65"/>
    </location>
</feature>
<sequence length="352" mass="39511">MSRTSTFLAGPVLATSIVAIGSGLVYVIYQQYLITQREKRLSSRISQLSQTIIKLEGEIKKIKETLASSSSTDDNEDVFVDASEVAQQGITELGIAGPCIRRKDAGDMGQWCAKIDKLFDEGGANNLREAYTLLLNLTDQNPDEPALYWRLAKAGFLLASEEMIVSTDDKPNNGQRNLMKSSLDAVTKSLQLDEESGDAHKWMAIIMGSVTQFLPVQEQIRNSFDIKNHILAAIKYKPKDSLSHHMLGRWCYSVYMLTWVERRVAATLFATPPTATLEEALQCFLRAEDLSPESSIDNALYLGKSYIAKKDYDKAIQWLRIGSRLNCSTRDDLKSQNEIINLLTQYENYNKC</sequence>
<keyword evidence="3" id="KW-0963">Cytoplasm</keyword>
<dbReference type="GO" id="GO:0008017">
    <property type="term" value="F:microtubule binding"/>
    <property type="evidence" value="ECO:0007669"/>
    <property type="project" value="TreeGrafter"/>
</dbReference>
<evidence type="ECO:0000256" key="9">
    <source>
        <dbReference type="SAM" id="Coils"/>
    </source>
</evidence>
<dbReference type="GO" id="GO:0097431">
    <property type="term" value="C:mitotic spindle pole"/>
    <property type="evidence" value="ECO:0007669"/>
    <property type="project" value="TreeGrafter"/>
</dbReference>
<evidence type="ECO:0000313" key="11">
    <source>
        <dbReference type="EMBL" id="CAL1527797.1"/>
    </source>
</evidence>
<reference evidence="11 12" key="1">
    <citation type="submission" date="2024-04" db="EMBL/GenBank/DDBJ databases">
        <authorList>
            <consortium name="Genoscope - CEA"/>
            <person name="William W."/>
        </authorList>
    </citation>
    <scope>NUCLEOTIDE SEQUENCE [LARGE SCALE GENOMIC DNA]</scope>
</reference>
<dbReference type="PANTHER" id="PTHR16056:SF16">
    <property type="entry name" value="REGULATOR OF MICROTUBULE DYNAMICS PROTEIN 1"/>
    <property type="match status" value="1"/>
</dbReference>
<evidence type="ECO:0000256" key="8">
    <source>
        <dbReference type="ARBA" id="ARBA00041958"/>
    </source>
</evidence>
<dbReference type="GO" id="GO:0005737">
    <property type="term" value="C:cytoplasm"/>
    <property type="evidence" value="ECO:0007669"/>
    <property type="project" value="TreeGrafter"/>
</dbReference>
<gene>
    <name evidence="11" type="ORF">GSLYS_00001967001</name>
</gene>
<dbReference type="EMBL" id="CAXITT010000022">
    <property type="protein sequence ID" value="CAL1527797.1"/>
    <property type="molecule type" value="Genomic_DNA"/>
</dbReference>
<evidence type="ECO:0000256" key="4">
    <source>
        <dbReference type="ARBA" id="ARBA00022737"/>
    </source>
</evidence>
<evidence type="ECO:0000256" key="6">
    <source>
        <dbReference type="ARBA" id="ARBA00023212"/>
    </source>
</evidence>
<keyword evidence="10" id="KW-1133">Transmembrane helix</keyword>